<dbReference type="InterPro" id="IPR034660">
    <property type="entry name" value="DinB/YfiT-like"/>
</dbReference>
<name>A0ABW3MPD3_9PSEU</name>
<evidence type="ECO:0000313" key="2">
    <source>
        <dbReference type="Proteomes" id="UP001597045"/>
    </source>
</evidence>
<dbReference type="Proteomes" id="UP001597045">
    <property type="component" value="Unassembled WGS sequence"/>
</dbReference>
<proteinExistence type="predicted"/>
<comment type="caution">
    <text evidence="1">The sequence shown here is derived from an EMBL/GenBank/DDBJ whole genome shotgun (WGS) entry which is preliminary data.</text>
</comment>
<dbReference type="InterPro" id="IPR007061">
    <property type="entry name" value="MST-like"/>
</dbReference>
<dbReference type="SUPFAM" id="SSF53383">
    <property type="entry name" value="PLP-dependent transferases"/>
    <property type="match status" value="1"/>
</dbReference>
<dbReference type="EMBL" id="JBHTIS010004507">
    <property type="protein sequence ID" value="MFD1052538.1"/>
    <property type="molecule type" value="Genomic_DNA"/>
</dbReference>
<gene>
    <name evidence="1" type="ORF">ACFQ1S_46575</name>
</gene>
<dbReference type="InterPro" id="IPR015424">
    <property type="entry name" value="PyrdxlP-dep_Trfase"/>
</dbReference>
<dbReference type="Gene3D" id="1.20.120.450">
    <property type="entry name" value="dinb family like domain"/>
    <property type="match status" value="1"/>
</dbReference>
<evidence type="ECO:0000313" key="1">
    <source>
        <dbReference type="EMBL" id="MFD1052538.1"/>
    </source>
</evidence>
<dbReference type="SUPFAM" id="SSF109854">
    <property type="entry name" value="DinB/YfiT-like putative metalloenzymes"/>
    <property type="match status" value="1"/>
</dbReference>
<protein>
    <submittedName>
        <fullName evidence="1">DUF664 domain-containing protein</fullName>
    </submittedName>
</protein>
<reference evidence="2" key="1">
    <citation type="journal article" date="2019" name="Int. J. Syst. Evol. Microbiol.">
        <title>The Global Catalogue of Microorganisms (GCM) 10K type strain sequencing project: providing services to taxonomists for standard genome sequencing and annotation.</title>
        <authorList>
            <consortium name="The Broad Institute Genomics Platform"/>
            <consortium name="The Broad Institute Genome Sequencing Center for Infectious Disease"/>
            <person name="Wu L."/>
            <person name="Ma J."/>
        </authorList>
    </citation>
    <scope>NUCLEOTIDE SEQUENCE [LARGE SCALE GENOMIC DNA]</scope>
    <source>
        <strain evidence="2">JCM 31486</strain>
    </source>
</reference>
<feature type="non-terminal residue" evidence="1">
    <location>
        <position position="138"/>
    </location>
</feature>
<accession>A0ABW3MPD3</accession>
<keyword evidence="2" id="KW-1185">Reference proteome</keyword>
<organism evidence="1 2">
    <name type="scientific">Kibdelosporangium lantanae</name>
    <dbReference type="NCBI Taxonomy" id="1497396"/>
    <lineage>
        <taxon>Bacteria</taxon>
        <taxon>Bacillati</taxon>
        <taxon>Actinomycetota</taxon>
        <taxon>Actinomycetes</taxon>
        <taxon>Pseudonocardiales</taxon>
        <taxon>Pseudonocardiaceae</taxon>
        <taxon>Kibdelosporangium</taxon>
    </lineage>
</organism>
<dbReference type="Pfam" id="PF04978">
    <property type="entry name" value="MST"/>
    <property type="match status" value="1"/>
</dbReference>
<sequence length="138" mass="15496">MSEPELTLHDPVELLAGYLDYYRDGVVRKFAGLADVDARRSFVPSGWTPLSLLKHLAYMERRWLRWGFAGEQVTNPWGDQHEDTGEWYVEPGETVDDVMALEGITGHPDDVVVTVGSQMALDMVTRIFCDPGDVVLAE</sequence>